<evidence type="ECO:0000256" key="1">
    <source>
        <dbReference type="SAM" id="Phobius"/>
    </source>
</evidence>
<accession>A0A6J4P752</accession>
<feature type="transmembrane region" description="Helical" evidence="1">
    <location>
        <begin position="58"/>
        <end position="75"/>
    </location>
</feature>
<feature type="transmembrane region" description="Helical" evidence="1">
    <location>
        <begin position="6"/>
        <end position="23"/>
    </location>
</feature>
<proteinExistence type="predicted"/>
<gene>
    <name evidence="2" type="ORF">AVDCRST_MAG82-442</name>
</gene>
<dbReference type="EMBL" id="CADCVA010000063">
    <property type="protein sequence ID" value="CAA9405286.1"/>
    <property type="molecule type" value="Genomic_DNA"/>
</dbReference>
<keyword evidence="1" id="KW-0812">Transmembrane</keyword>
<sequence>MLVGAETLFWLLSGVFLVLRYWVGFDRASIVFLVLIVVDNLVILGLGVLDYLHTGEFATYQIAIAAVLLYGVTFGKRDFKRLDAYLKREITKRKNLVQSSSTPPHGALRKRGE</sequence>
<organism evidence="2">
    <name type="scientific">uncultured Rubrobacteraceae bacterium</name>
    <dbReference type="NCBI Taxonomy" id="349277"/>
    <lineage>
        <taxon>Bacteria</taxon>
        <taxon>Bacillati</taxon>
        <taxon>Actinomycetota</taxon>
        <taxon>Rubrobacteria</taxon>
        <taxon>Rubrobacterales</taxon>
        <taxon>Rubrobacteraceae</taxon>
        <taxon>environmental samples</taxon>
    </lineage>
</organism>
<keyword evidence="1" id="KW-0472">Membrane</keyword>
<keyword evidence="1" id="KW-1133">Transmembrane helix</keyword>
<reference evidence="2" key="1">
    <citation type="submission" date="2020-02" db="EMBL/GenBank/DDBJ databases">
        <authorList>
            <person name="Meier V. D."/>
        </authorList>
    </citation>
    <scope>NUCLEOTIDE SEQUENCE</scope>
    <source>
        <strain evidence="2">AVDCRST_MAG82</strain>
    </source>
</reference>
<protein>
    <submittedName>
        <fullName evidence="2">Uncharacterized protein</fullName>
    </submittedName>
</protein>
<feature type="transmembrane region" description="Helical" evidence="1">
    <location>
        <begin position="30"/>
        <end position="52"/>
    </location>
</feature>
<name>A0A6J4P752_9ACTN</name>
<evidence type="ECO:0000313" key="2">
    <source>
        <dbReference type="EMBL" id="CAA9405286.1"/>
    </source>
</evidence>
<dbReference type="AlphaFoldDB" id="A0A6J4P752"/>